<organism evidence="2 3">
    <name type="scientific">Granulicella sibirica</name>
    <dbReference type="NCBI Taxonomy" id="2479048"/>
    <lineage>
        <taxon>Bacteria</taxon>
        <taxon>Pseudomonadati</taxon>
        <taxon>Acidobacteriota</taxon>
        <taxon>Terriglobia</taxon>
        <taxon>Terriglobales</taxon>
        <taxon>Acidobacteriaceae</taxon>
        <taxon>Granulicella</taxon>
    </lineage>
</organism>
<evidence type="ECO:0000256" key="1">
    <source>
        <dbReference type="SAM" id="MobiDB-lite"/>
    </source>
</evidence>
<evidence type="ECO:0000313" key="2">
    <source>
        <dbReference type="EMBL" id="RXH56344.1"/>
    </source>
</evidence>
<accession>A0A4V1L5N1</accession>
<sequence>MSTDVSTNPQINHDDSTNRLETDAQKIDHLADDAASKASKIQSHSEKSDTVGGVRSNSGGLFTK</sequence>
<gene>
    <name evidence="2" type="ORF">GRAN_3201</name>
</gene>
<keyword evidence="3" id="KW-1185">Reference proteome</keyword>
<feature type="compositionally biased region" description="Polar residues" evidence="1">
    <location>
        <begin position="55"/>
        <end position="64"/>
    </location>
</feature>
<comment type="caution">
    <text evidence="2">The sequence shown here is derived from an EMBL/GenBank/DDBJ whole genome shotgun (WGS) entry which is preliminary data.</text>
</comment>
<dbReference type="EMBL" id="RDSM01000002">
    <property type="protein sequence ID" value="RXH56344.1"/>
    <property type="molecule type" value="Genomic_DNA"/>
</dbReference>
<feature type="compositionally biased region" description="Basic and acidic residues" evidence="1">
    <location>
        <begin position="12"/>
        <end position="35"/>
    </location>
</feature>
<dbReference type="OrthoDB" id="9906510at2"/>
<evidence type="ECO:0000313" key="3">
    <source>
        <dbReference type="Proteomes" id="UP000289437"/>
    </source>
</evidence>
<protein>
    <submittedName>
        <fullName evidence="2">Uncharacterized protein</fullName>
    </submittedName>
</protein>
<dbReference type="AlphaFoldDB" id="A0A4V1L5N1"/>
<feature type="region of interest" description="Disordered" evidence="1">
    <location>
        <begin position="1"/>
        <end position="64"/>
    </location>
</feature>
<dbReference type="RefSeq" id="WP_128913818.1">
    <property type="nucleotide sequence ID" value="NZ_RDSM01000002.1"/>
</dbReference>
<dbReference type="Proteomes" id="UP000289437">
    <property type="component" value="Unassembled WGS sequence"/>
</dbReference>
<name>A0A4V1L5N1_9BACT</name>
<reference evidence="3" key="2">
    <citation type="submission" date="2019-02" db="EMBL/GenBank/DDBJ databases">
        <title>Granulicella sibirica sp. nov., a psychrotolerant acidobacterium isolated from an organic soil layer in forested tundra, West Siberia.</title>
        <authorList>
            <person name="Oshkin I.Y."/>
            <person name="Kulichevskaya I.S."/>
            <person name="Rijpstra W.I.C."/>
            <person name="Sinninghe Damste J.S."/>
            <person name="Rakitin A.L."/>
            <person name="Ravin N.V."/>
            <person name="Dedysh S.N."/>
        </authorList>
    </citation>
    <scope>NUCLEOTIDE SEQUENCE [LARGE SCALE GENOMIC DNA]</scope>
    <source>
        <strain evidence="3">AF10</strain>
    </source>
</reference>
<reference evidence="2 3" key="1">
    <citation type="submission" date="2018-11" db="EMBL/GenBank/DDBJ databases">
        <authorList>
            <person name="Mardanov A.V."/>
            <person name="Ravin N.V."/>
            <person name="Dedysh S.N."/>
        </authorList>
    </citation>
    <scope>NUCLEOTIDE SEQUENCE [LARGE SCALE GENOMIC DNA]</scope>
    <source>
        <strain evidence="2 3">AF10</strain>
    </source>
</reference>
<feature type="compositionally biased region" description="Polar residues" evidence="1">
    <location>
        <begin position="1"/>
        <end position="11"/>
    </location>
</feature>
<proteinExistence type="predicted"/>